<proteinExistence type="predicted"/>
<keyword evidence="2" id="KW-1185">Reference proteome</keyword>
<evidence type="ECO:0000313" key="2">
    <source>
        <dbReference type="Proteomes" id="UP000474630"/>
    </source>
</evidence>
<sequence length="228" mass="26837">MENNINLTGIIYKYEKLVQIPLNTPFNVYIAEASTPYADYYGHVPRMAKPNSIFLFTKHFYFLEELMCYSASLEKCLLEHINIASAIIESEGKQYAAIRIKDFPDYSQLVKLQECLSKKNVKFADKLHFDKEVKTIVSKPFVLRELEPDFYMDQKEEHKGYFVLDRHFTQEEFDSAIEQMRYNGVCKLFDAEQGAIFNEGKLTYIVRIFSETLNLDMLKCLNREFSKY</sequence>
<name>A0A6C0RGD4_9BACT</name>
<dbReference type="EMBL" id="CP048409">
    <property type="protein sequence ID" value="QIA08131.1"/>
    <property type="molecule type" value="Genomic_DNA"/>
</dbReference>
<gene>
    <name evidence="1" type="ORF">G0Q07_10555</name>
</gene>
<protein>
    <submittedName>
        <fullName evidence="1">Uncharacterized protein</fullName>
    </submittedName>
</protein>
<dbReference type="Proteomes" id="UP000474630">
    <property type="component" value="Chromosome"/>
</dbReference>
<dbReference type="AlphaFoldDB" id="A0A6C0RGD4"/>
<reference evidence="1 2" key="1">
    <citation type="submission" date="2020-02" db="EMBL/GenBank/DDBJ databases">
        <title>Genome sequencing for Draconibacterium sp. strain M1.</title>
        <authorList>
            <person name="Park S.-J."/>
        </authorList>
    </citation>
    <scope>NUCLEOTIDE SEQUENCE [LARGE SCALE GENOMIC DNA]</scope>
    <source>
        <strain evidence="1 2">M1</strain>
    </source>
</reference>
<evidence type="ECO:0000313" key="1">
    <source>
        <dbReference type="EMBL" id="QIA08131.1"/>
    </source>
</evidence>
<organism evidence="1 2">
    <name type="scientific">Draconibacterium halophilum</name>
    <dbReference type="NCBI Taxonomy" id="2706887"/>
    <lineage>
        <taxon>Bacteria</taxon>
        <taxon>Pseudomonadati</taxon>
        <taxon>Bacteroidota</taxon>
        <taxon>Bacteroidia</taxon>
        <taxon>Marinilabiliales</taxon>
        <taxon>Prolixibacteraceae</taxon>
        <taxon>Draconibacterium</taxon>
    </lineage>
</organism>
<dbReference type="KEGG" id="drc:G0Q07_10555"/>
<dbReference type="RefSeq" id="WP_163346052.1">
    <property type="nucleotide sequence ID" value="NZ_CP048409.1"/>
</dbReference>
<accession>A0A6C0RGD4</accession>